<accession>A0A4C1ZFN9</accession>
<dbReference type="Proteomes" id="UP000299102">
    <property type="component" value="Unassembled WGS sequence"/>
</dbReference>
<proteinExistence type="predicted"/>
<organism evidence="2 3">
    <name type="scientific">Eumeta variegata</name>
    <name type="common">Bagworm moth</name>
    <name type="synonym">Eumeta japonica</name>
    <dbReference type="NCBI Taxonomy" id="151549"/>
    <lineage>
        <taxon>Eukaryota</taxon>
        <taxon>Metazoa</taxon>
        <taxon>Ecdysozoa</taxon>
        <taxon>Arthropoda</taxon>
        <taxon>Hexapoda</taxon>
        <taxon>Insecta</taxon>
        <taxon>Pterygota</taxon>
        <taxon>Neoptera</taxon>
        <taxon>Endopterygota</taxon>
        <taxon>Lepidoptera</taxon>
        <taxon>Glossata</taxon>
        <taxon>Ditrysia</taxon>
        <taxon>Tineoidea</taxon>
        <taxon>Psychidae</taxon>
        <taxon>Oiketicinae</taxon>
        <taxon>Eumeta</taxon>
    </lineage>
</organism>
<sequence length="138" mass="15536">MALPPFPICAICMLSHSSKPLQRLLMQMSSSSSQFKITQLLIEAARIDTNHNSEGLQKSHEYVFASYHCTVSYTLDLDDGSFLHASSCTTLMAKEAAECGKRKIRRPRYTREKDLCGPSYNNRNQEEEATIVQSKAET</sequence>
<evidence type="ECO:0000313" key="3">
    <source>
        <dbReference type="Proteomes" id="UP000299102"/>
    </source>
</evidence>
<dbReference type="EMBL" id="BGZK01001755">
    <property type="protein sequence ID" value="GBP85729.1"/>
    <property type="molecule type" value="Genomic_DNA"/>
</dbReference>
<evidence type="ECO:0000256" key="1">
    <source>
        <dbReference type="SAM" id="MobiDB-lite"/>
    </source>
</evidence>
<comment type="caution">
    <text evidence="2">The sequence shown here is derived from an EMBL/GenBank/DDBJ whole genome shotgun (WGS) entry which is preliminary data.</text>
</comment>
<keyword evidence="3" id="KW-1185">Reference proteome</keyword>
<feature type="region of interest" description="Disordered" evidence="1">
    <location>
        <begin position="115"/>
        <end position="138"/>
    </location>
</feature>
<name>A0A4C1ZFN9_EUMVA</name>
<reference evidence="2 3" key="1">
    <citation type="journal article" date="2019" name="Commun. Biol.">
        <title>The bagworm genome reveals a unique fibroin gene that provides high tensile strength.</title>
        <authorList>
            <person name="Kono N."/>
            <person name="Nakamura H."/>
            <person name="Ohtoshi R."/>
            <person name="Tomita M."/>
            <person name="Numata K."/>
            <person name="Arakawa K."/>
        </authorList>
    </citation>
    <scope>NUCLEOTIDE SEQUENCE [LARGE SCALE GENOMIC DNA]</scope>
</reference>
<dbReference type="AlphaFoldDB" id="A0A4C1ZFN9"/>
<protein>
    <submittedName>
        <fullName evidence="2">Uncharacterized protein</fullName>
    </submittedName>
</protein>
<evidence type="ECO:0000313" key="2">
    <source>
        <dbReference type="EMBL" id="GBP85729.1"/>
    </source>
</evidence>
<gene>
    <name evidence="2" type="ORF">EVAR_69990_1</name>
</gene>